<dbReference type="Proteomes" id="UP000774617">
    <property type="component" value="Unassembled WGS sequence"/>
</dbReference>
<reference evidence="2 3" key="1">
    <citation type="journal article" date="2021" name="Nat. Commun.">
        <title>Genetic determinants of endophytism in the Arabidopsis root mycobiome.</title>
        <authorList>
            <person name="Mesny F."/>
            <person name="Miyauchi S."/>
            <person name="Thiergart T."/>
            <person name="Pickel B."/>
            <person name="Atanasova L."/>
            <person name="Karlsson M."/>
            <person name="Huettel B."/>
            <person name="Barry K.W."/>
            <person name="Haridas S."/>
            <person name="Chen C."/>
            <person name="Bauer D."/>
            <person name="Andreopoulos W."/>
            <person name="Pangilinan J."/>
            <person name="LaButti K."/>
            <person name="Riley R."/>
            <person name="Lipzen A."/>
            <person name="Clum A."/>
            <person name="Drula E."/>
            <person name="Henrissat B."/>
            <person name="Kohler A."/>
            <person name="Grigoriev I.V."/>
            <person name="Martin F.M."/>
            <person name="Hacquard S."/>
        </authorList>
    </citation>
    <scope>NUCLEOTIDE SEQUENCE [LARGE SCALE GENOMIC DNA]</scope>
    <source>
        <strain evidence="2 3">MPI-SDFR-AT-0080</strain>
    </source>
</reference>
<dbReference type="EMBL" id="JAGTJR010000068">
    <property type="protein sequence ID" value="KAH7018735.1"/>
    <property type="molecule type" value="Genomic_DNA"/>
</dbReference>
<sequence length="117" mass="12812">MQLSYILLITATFTSTGYAKQWHFCTCRMGRGKIASSTITDKACKRLVGWGIAGSFWNSNRNYEGYSGDWCTADTGERRSINGPNFHGYCRDAGATDSCCVLTDSTNTFVTDSSDGC</sequence>
<feature type="chain" id="PRO_5046418563" evidence="1">
    <location>
        <begin position="20"/>
        <end position="117"/>
    </location>
</feature>
<proteinExistence type="predicted"/>
<accession>A0ABQ8FSC5</accession>
<keyword evidence="1" id="KW-0732">Signal</keyword>
<protein>
    <submittedName>
        <fullName evidence="2">Uncharacterized protein</fullName>
    </submittedName>
</protein>
<organism evidence="2 3">
    <name type="scientific">Macrophomina phaseolina</name>
    <dbReference type="NCBI Taxonomy" id="35725"/>
    <lineage>
        <taxon>Eukaryota</taxon>
        <taxon>Fungi</taxon>
        <taxon>Dikarya</taxon>
        <taxon>Ascomycota</taxon>
        <taxon>Pezizomycotina</taxon>
        <taxon>Dothideomycetes</taxon>
        <taxon>Dothideomycetes incertae sedis</taxon>
        <taxon>Botryosphaeriales</taxon>
        <taxon>Botryosphaeriaceae</taxon>
        <taxon>Macrophomina</taxon>
    </lineage>
</organism>
<comment type="caution">
    <text evidence="2">The sequence shown here is derived from an EMBL/GenBank/DDBJ whole genome shotgun (WGS) entry which is preliminary data.</text>
</comment>
<name>A0ABQ8FSC5_9PEZI</name>
<gene>
    <name evidence="2" type="ORF">B0J12DRAFT_395703</name>
</gene>
<evidence type="ECO:0000313" key="2">
    <source>
        <dbReference type="EMBL" id="KAH7018735.1"/>
    </source>
</evidence>
<evidence type="ECO:0000256" key="1">
    <source>
        <dbReference type="SAM" id="SignalP"/>
    </source>
</evidence>
<feature type="signal peptide" evidence="1">
    <location>
        <begin position="1"/>
        <end position="19"/>
    </location>
</feature>
<evidence type="ECO:0000313" key="3">
    <source>
        <dbReference type="Proteomes" id="UP000774617"/>
    </source>
</evidence>
<keyword evidence="3" id="KW-1185">Reference proteome</keyword>